<dbReference type="RefSeq" id="WP_250097171.1">
    <property type="nucleotide sequence ID" value="NZ_JAKRYL010000014.1"/>
</dbReference>
<dbReference type="InterPro" id="IPR012347">
    <property type="entry name" value="Ferritin-like"/>
</dbReference>
<reference evidence="1" key="1">
    <citation type="submission" date="2022-02" db="EMBL/GenBank/DDBJ databases">
        <title>Halalkalibacter sp. nov. isolated from Lonar Lake, India.</title>
        <authorList>
            <person name="Joshi A."/>
            <person name="Thite S."/>
            <person name="Lodha T."/>
        </authorList>
    </citation>
    <scope>NUCLEOTIDE SEQUENCE</scope>
    <source>
        <strain evidence="1">MEB205</strain>
    </source>
</reference>
<dbReference type="AlphaFoldDB" id="A0A9X2I5W3"/>
<comment type="caution">
    <text evidence="1">The sequence shown here is derived from an EMBL/GenBank/DDBJ whole genome shotgun (WGS) entry which is preliminary data.</text>
</comment>
<accession>A0A9X2I5W3</accession>
<dbReference type="Pfam" id="PF11553">
    <property type="entry name" value="DUF3231"/>
    <property type="match status" value="2"/>
</dbReference>
<dbReference type="InterPro" id="IPR021617">
    <property type="entry name" value="DUF3231"/>
</dbReference>
<sequence>MDKPILTASEIGMLWTHYIQNSMTIQIMKHFQSTVQDKDIKFLVEKSLMLTENVKSEIRSIFHLELLPIPYAFSNTDVNLQAPRLFTDDLMLLFIETMGKAGTPAYSAAQAVSTRSDIRGLFTKILIEYSTLLNKTIEISLEKGLYVRPPSITKPDEVEFIEGKSYFTSGLNPFHKRSLNVVEISHLFENLKTNSIGKAICTGFAQTTDNKDVKNYFIKGKETGEKHAQLFSNLLTESDVPAPVPSDVGVTDSTTRVFSDKLMMFLKSVLSATGQGNYSTASTASMRYDLIGLYQKLSVEVAVYAKDGLDIMLKNNWLEEPPQSSDRKQLIKKGTHS</sequence>
<name>A0A9X2I5W3_9BACI</name>
<organism evidence="1 2">
    <name type="scientific">Halalkalibacter alkaliphilus</name>
    <dbReference type="NCBI Taxonomy" id="2917993"/>
    <lineage>
        <taxon>Bacteria</taxon>
        <taxon>Bacillati</taxon>
        <taxon>Bacillota</taxon>
        <taxon>Bacilli</taxon>
        <taxon>Bacillales</taxon>
        <taxon>Bacillaceae</taxon>
        <taxon>Halalkalibacter</taxon>
    </lineage>
</organism>
<evidence type="ECO:0000313" key="2">
    <source>
        <dbReference type="Proteomes" id="UP001139150"/>
    </source>
</evidence>
<keyword evidence="2" id="KW-1185">Reference proteome</keyword>
<proteinExistence type="predicted"/>
<evidence type="ECO:0000313" key="1">
    <source>
        <dbReference type="EMBL" id="MCL7748283.1"/>
    </source>
</evidence>
<dbReference type="Gene3D" id="1.20.1260.10">
    <property type="match status" value="2"/>
</dbReference>
<gene>
    <name evidence="1" type="ORF">MF646_14225</name>
</gene>
<dbReference type="Proteomes" id="UP001139150">
    <property type="component" value="Unassembled WGS sequence"/>
</dbReference>
<dbReference type="EMBL" id="JAKRYL010000014">
    <property type="protein sequence ID" value="MCL7748283.1"/>
    <property type="molecule type" value="Genomic_DNA"/>
</dbReference>
<protein>
    <submittedName>
        <fullName evidence="1">DUF3231 family protein</fullName>
    </submittedName>
</protein>